<dbReference type="AlphaFoldDB" id="A0A0G4G8W6"/>
<gene>
    <name evidence="3" type="ORF">Vbra_22048</name>
</gene>
<feature type="compositionally biased region" description="Polar residues" evidence="1">
    <location>
        <begin position="691"/>
        <end position="710"/>
    </location>
</feature>
<organism evidence="3 4">
    <name type="scientific">Vitrella brassicaformis (strain CCMP3155)</name>
    <dbReference type="NCBI Taxonomy" id="1169540"/>
    <lineage>
        <taxon>Eukaryota</taxon>
        <taxon>Sar</taxon>
        <taxon>Alveolata</taxon>
        <taxon>Colpodellida</taxon>
        <taxon>Vitrellaceae</taxon>
        <taxon>Vitrella</taxon>
    </lineage>
</organism>
<feature type="transmembrane region" description="Helical" evidence="2">
    <location>
        <begin position="445"/>
        <end position="466"/>
    </location>
</feature>
<feature type="transmembrane region" description="Helical" evidence="2">
    <location>
        <begin position="361"/>
        <end position="384"/>
    </location>
</feature>
<keyword evidence="4" id="KW-1185">Reference proteome</keyword>
<name>A0A0G4G8W6_VITBC</name>
<feature type="transmembrane region" description="Helical" evidence="2">
    <location>
        <begin position="237"/>
        <end position="256"/>
    </location>
</feature>
<feature type="region of interest" description="Disordered" evidence="1">
    <location>
        <begin position="88"/>
        <end position="112"/>
    </location>
</feature>
<feature type="region of interest" description="Disordered" evidence="1">
    <location>
        <begin position="125"/>
        <end position="144"/>
    </location>
</feature>
<proteinExistence type="predicted"/>
<dbReference type="InParanoid" id="A0A0G4G8W6"/>
<dbReference type="Proteomes" id="UP000041254">
    <property type="component" value="Unassembled WGS sequence"/>
</dbReference>
<evidence type="ECO:0000313" key="3">
    <source>
        <dbReference type="EMBL" id="CEM25255.1"/>
    </source>
</evidence>
<feature type="compositionally biased region" description="Low complexity" evidence="1">
    <location>
        <begin position="90"/>
        <end position="100"/>
    </location>
</feature>
<keyword evidence="2" id="KW-0812">Transmembrane</keyword>
<keyword evidence="2" id="KW-1133">Transmembrane helix</keyword>
<dbReference type="VEuPathDB" id="CryptoDB:Vbra_22048"/>
<feature type="region of interest" description="Disordered" evidence="1">
    <location>
        <begin position="681"/>
        <end position="721"/>
    </location>
</feature>
<feature type="transmembrane region" description="Helical" evidence="2">
    <location>
        <begin position="268"/>
        <end position="287"/>
    </location>
</feature>
<feature type="region of interest" description="Disordered" evidence="1">
    <location>
        <begin position="530"/>
        <end position="554"/>
    </location>
</feature>
<accession>A0A0G4G8W6</accession>
<keyword evidence="2" id="KW-0472">Membrane</keyword>
<feature type="transmembrane region" description="Helical" evidence="2">
    <location>
        <begin position="322"/>
        <end position="341"/>
    </location>
</feature>
<evidence type="ECO:0000256" key="2">
    <source>
        <dbReference type="SAM" id="Phobius"/>
    </source>
</evidence>
<protein>
    <submittedName>
        <fullName evidence="3">Uncharacterized protein</fullName>
    </submittedName>
</protein>
<dbReference type="PhylomeDB" id="A0A0G4G8W6"/>
<feature type="transmembrane region" description="Helical" evidence="2">
    <location>
        <begin position="486"/>
        <end position="505"/>
    </location>
</feature>
<reference evidence="3 4" key="1">
    <citation type="submission" date="2014-11" db="EMBL/GenBank/DDBJ databases">
        <authorList>
            <person name="Zhu J."/>
            <person name="Qi W."/>
            <person name="Song R."/>
        </authorList>
    </citation>
    <scope>NUCLEOTIDE SEQUENCE [LARGE SCALE GENOMIC DNA]</scope>
</reference>
<evidence type="ECO:0000256" key="1">
    <source>
        <dbReference type="SAM" id="MobiDB-lite"/>
    </source>
</evidence>
<sequence>MPEDPENASPAPVAASAPAREAALHAVVRSQLDALQNTADALTLVKTTQEAIQTSIVQLRELFKASPASERPRARTLAPQLPTLTRRVARAPSAPSADVPGPANGFKQAPSAGIRQRSITINGIGATHPTAASTPDTGDEEHPALQDAPYSRALGTRTESVASYESSTEGEGALRAFCRHYWQGILEPRMPVETWETAKMLRKGNKVLAVWARLAGLSFIPDDGVFLLVIYPLIIQLILWHSAVMGIISFTSSVIGGSKVMIQAGDPVVQFLFLILMFAIALSYTVLRAQWVTRGYTFLSAATFVLENGVDLARKVKGMARVRFAVCLSFAFLCTLVVIVFNQQVFATFIFVENGSFAWKVNVWISVVLGHFFGPFCGLTVAGIMADICDIHSATVNVLLRRLTERAQSKNKTKTKTKALDAYQLIALHRRVDGFLVRSARVLELPITVQTTLFFVCFLTCAFILIFHKGRGSTGDPEEDAESVAVYHVAPLVIFVAVSVANYWILSSSSGVTMRCRRLPVIASLSCRSPRPPSLGTTPPGSRPDDANVHSPPLLRSRTLTKADAIREKLDVIQEEGIVASSNLDILEGRAAKSEEVRKATWWRIMKGLFPSKSERQQQKRRVRSIDIEWREMATRDNYDTDNDGADDGCQLPPAETPVAAVRVASSKSLASILVDHLPLGPPGVSEAETRPSTTLRSMSRQSTEESNVAPSRGGGAGAGGLGEEAARQYVDDVAEQLLLIQYFTAANSGWRVYDVLVTTDLTGRVLYGILTVLAFALQRTVFTDMYS</sequence>
<evidence type="ECO:0000313" key="4">
    <source>
        <dbReference type="Proteomes" id="UP000041254"/>
    </source>
</evidence>
<dbReference type="EMBL" id="CDMY01000593">
    <property type="protein sequence ID" value="CEM25255.1"/>
    <property type="molecule type" value="Genomic_DNA"/>
</dbReference>